<proteinExistence type="predicted"/>
<dbReference type="EMBL" id="CAJNOM010000193">
    <property type="protein sequence ID" value="CAF1208083.1"/>
    <property type="molecule type" value="Genomic_DNA"/>
</dbReference>
<keyword evidence="1" id="KW-1133">Transmembrane helix</keyword>
<dbReference type="Proteomes" id="UP000663832">
    <property type="component" value="Unassembled WGS sequence"/>
</dbReference>
<dbReference type="EMBL" id="CAJNOI010000115">
    <property type="protein sequence ID" value="CAF1084199.1"/>
    <property type="molecule type" value="Genomic_DNA"/>
</dbReference>
<evidence type="ECO:0000256" key="1">
    <source>
        <dbReference type="SAM" id="Phobius"/>
    </source>
</evidence>
<evidence type="ECO:0000313" key="2">
    <source>
        <dbReference type="EMBL" id="CAF1084199.1"/>
    </source>
</evidence>
<evidence type="ECO:0000313" key="4">
    <source>
        <dbReference type="EMBL" id="CAF1219218.1"/>
    </source>
</evidence>
<gene>
    <name evidence="2" type="ORF">BJG266_LOCUS20435</name>
    <name evidence="3" type="ORF">QVE165_LOCUS26204</name>
    <name evidence="4" type="ORF">QVE165_LOCUS26804</name>
</gene>
<keyword evidence="5" id="KW-1185">Reference proteome</keyword>
<organism evidence="2 6">
    <name type="scientific">Adineta steineri</name>
    <dbReference type="NCBI Taxonomy" id="433720"/>
    <lineage>
        <taxon>Eukaryota</taxon>
        <taxon>Metazoa</taxon>
        <taxon>Spiralia</taxon>
        <taxon>Gnathifera</taxon>
        <taxon>Rotifera</taxon>
        <taxon>Eurotatoria</taxon>
        <taxon>Bdelloidea</taxon>
        <taxon>Adinetida</taxon>
        <taxon>Adinetidae</taxon>
        <taxon>Adineta</taxon>
    </lineage>
</organism>
<feature type="transmembrane region" description="Helical" evidence="1">
    <location>
        <begin position="23"/>
        <end position="43"/>
    </location>
</feature>
<keyword evidence="1" id="KW-0472">Membrane</keyword>
<dbReference type="EMBL" id="CAJNOM010000200">
    <property type="protein sequence ID" value="CAF1219218.1"/>
    <property type="molecule type" value="Genomic_DNA"/>
</dbReference>
<evidence type="ECO:0000313" key="6">
    <source>
        <dbReference type="Proteomes" id="UP000663877"/>
    </source>
</evidence>
<keyword evidence="1" id="KW-0812">Transmembrane</keyword>
<name>A0A814MTB5_9BILA</name>
<accession>A0A814MTB5</accession>
<dbReference type="AlphaFoldDB" id="A0A814MTB5"/>
<comment type="caution">
    <text evidence="2">The sequence shown here is derived from an EMBL/GenBank/DDBJ whole genome shotgun (WGS) entry which is preliminary data.</text>
</comment>
<evidence type="ECO:0000313" key="5">
    <source>
        <dbReference type="Proteomes" id="UP000663832"/>
    </source>
</evidence>
<evidence type="ECO:0000313" key="3">
    <source>
        <dbReference type="EMBL" id="CAF1208083.1"/>
    </source>
</evidence>
<reference evidence="2" key="1">
    <citation type="submission" date="2021-02" db="EMBL/GenBank/DDBJ databases">
        <authorList>
            <person name="Nowell W R."/>
        </authorList>
    </citation>
    <scope>NUCLEOTIDE SEQUENCE</scope>
</reference>
<sequence length="185" mass="21677">MNTTSTIIEENWFNDIQFGNKGAVLFMLAYIGFYGLGIICLLGHQLKETQRGRHELPAYFLKTLWDVPNKNKLYQELSDVERLKRIFNAYFSDHETYITTKHVDLQAMVEERANACALRYRQKLRRLHLSHTDYYLDTIPRLTHTNTQEQLSIPTVLTRTTTRNTTIDDIDKETNNIMFLSISVV</sequence>
<dbReference type="OrthoDB" id="9981689at2759"/>
<protein>
    <submittedName>
        <fullName evidence="2">Uncharacterized protein</fullName>
    </submittedName>
</protein>
<dbReference type="Proteomes" id="UP000663877">
    <property type="component" value="Unassembled WGS sequence"/>
</dbReference>